<evidence type="ECO:0000313" key="2">
    <source>
        <dbReference type="EMBL" id="CAE8710220.1"/>
    </source>
</evidence>
<dbReference type="EMBL" id="CAJNNW010031960">
    <property type="protein sequence ID" value="CAE8710220.1"/>
    <property type="molecule type" value="Genomic_DNA"/>
</dbReference>
<dbReference type="Proteomes" id="UP000626109">
    <property type="component" value="Unassembled WGS sequence"/>
</dbReference>
<accession>A0A813KWU8</accession>
<dbReference type="AlphaFoldDB" id="A0A813KWU8"/>
<protein>
    <submittedName>
        <fullName evidence="2">Uncharacterized protein</fullName>
    </submittedName>
</protein>
<keyword evidence="1" id="KW-0812">Transmembrane</keyword>
<gene>
    <name evidence="2" type="ORF">PGLA2088_LOCUS35841</name>
</gene>
<sequence length="136" mass="15363">MTFACAFITMKDGERPAYFVLLYLYQALFMTDSDGAEAISGLDVGHEQTLDFKVEMYTGSADPWLLGASTACMLFATAIFSLVLLNLTIGMYTKYYEQMQPFAQLIFQKQRAKECTYLMLRPRLPQNLIVDNPLAA</sequence>
<feature type="transmembrane region" description="Helical" evidence="1">
    <location>
        <begin position="64"/>
        <end position="89"/>
    </location>
</feature>
<comment type="caution">
    <text evidence="2">The sequence shown here is derived from an EMBL/GenBank/DDBJ whole genome shotgun (WGS) entry which is preliminary data.</text>
</comment>
<name>A0A813KWU8_POLGL</name>
<organism evidence="2 3">
    <name type="scientific">Polarella glacialis</name>
    <name type="common">Dinoflagellate</name>
    <dbReference type="NCBI Taxonomy" id="89957"/>
    <lineage>
        <taxon>Eukaryota</taxon>
        <taxon>Sar</taxon>
        <taxon>Alveolata</taxon>
        <taxon>Dinophyceae</taxon>
        <taxon>Suessiales</taxon>
        <taxon>Suessiaceae</taxon>
        <taxon>Polarella</taxon>
    </lineage>
</organism>
<evidence type="ECO:0000256" key="1">
    <source>
        <dbReference type="SAM" id="Phobius"/>
    </source>
</evidence>
<keyword evidence="1" id="KW-1133">Transmembrane helix</keyword>
<reference evidence="2" key="1">
    <citation type="submission" date="2021-02" db="EMBL/GenBank/DDBJ databases">
        <authorList>
            <person name="Dougan E. K."/>
            <person name="Rhodes N."/>
            <person name="Thang M."/>
            <person name="Chan C."/>
        </authorList>
    </citation>
    <scope>NUCLEOTIDE SEQUENCE</scope>
</reference>
<keyword evidence="1" id="KW-0472">Membrane</keyword>
<proteinExistence type="predicted"/>
<feature type="non-terminal residue" evidence="2">
    <location>
        <position position="1"/>
    </location>
</feature>
<evidence type="ECO:0000313" key="3">
    <source>
        <dbReference type="Proteomes" id="UP000626109"/>
    </source>
</evidence>